<dbReference type="InterPro" id="IPR052709">
    <property type="entry name" value="Transposase-MT_Hybrid"/>
</dbReference>
<organism evidence="1 2">
    <name type="scientific">Ooceraea biroi</name>
    <name type="common">Clonal raider ant</name>
    <name type="synonym">Cerapachys biroi</name>
    <dbReference type="NCBI Taxonomy" id="2015173"/>
    <lineage>
        <taxon>Eukaryota</taxon>
        <taxon>Metazoa</taxon>
        <taxon>Ecdysozoa</taxon>
        <taxon>Arthropoda</taxon>
        <taxon>Hexapoda</taxon>
        <taxon>Insecta</taxon>
        <taxon>Pterygota</taxon>
        <taxon>Neoptera</taxon>
        <taxon>Endopterygota</taxon>
        <taxon>Hymenoptera</taxon>
        <taxon>Apocrita</taxon>
        <taxon>Aculeata</taxon>
        <taxon>Formicoidea</taxon>
        <taxon>Formicidae</taxon>
        <taxon>Dorylinae</taxon>
        <taxon>Ooceraea</taxon>
    </lineage>
</organism>
<evidence type="ECO:0008006" key="3">
    <source>
        <dbReference type="Google" id="ProtNLM"/>
    </source>
</evidence>
<dbReference type="PANTHER" id="PTHR46060">
    <property type="entry name" value="MARINER MOS1 TRANSPOSASE-LIKE PROTEIN"/>
    <property type="match status" value="1"/>
</dbReference>
<dbReference type="Proteomes" id="UP000053097">
    <property type="component" value="Unassembled WGS sequence"/>
</dbReference>
<reference evidence="1 2" key="1">
    <citation type="journal article" date="2014" name="Curr. Biol.">
        <title>The genome of the clonal raider ant Cerapachys biroi.</title>
        <authorList>
            <person name="Oxley P.R."/>
            <person name="Ji L."/>
            <person name="Fetter-Pruneda I."/>
            <person name="McKenzie S.K."/>
            <person name="Li C."/>
            <person name="Hu H."/>
            <person name="Zhang G."/>
            <person name="Kronauer D.J."/>
        </authorList>
    </citation>
    <scope>NUCLEOTIDE SEQUENCE [LARGE SCALE GENOMIC DNA]</scope>
</reference>
<keyword evidence="2" id="KW-1185">Reference proteome</keyword>
<sequence length="209" mass="24072">MKANIEKRYAIKFCVKLGKSATEAMEMLKKAYGSDSVKNTNFPLTTEENVNAVLSVLNRDRRMNVRMIAEEVGISKTIVHEIITEKLHMRKICAKLVPKNVGADQMKHRLLTSQEMLDQFLNGKSITVLPHPPYSPDLAPCDFFLFPKLKSHLKGKHFRTIENIQKAVTDALNSLTENEFIHCYNEWKNRWERCVRSQGSYFEGDNINL</sequence>
<dbReference type="Gene3D" id="3.30.420.10">
    <property type="entry name" value="Ribonuclease H-like superfamily/Ribonuclease H"/>
    <property type="match status" value="1"/>
</dbReference>
<dbReference type="EMBL" id="KK107805">
    <property type="protein sequence ID" value="EZA47562.1"/>
    <property type="molecule type" value="Genomic_DNA"/>
</dbReference>
<evidence type="ECO:0000313" key="2">
    <source>
        <dbReference type="Proteomes" id="UP000053097"/>
    </source>
</evidence>
<protein>
    <recommendedName>
        <fullName evidence="3">Mos1 transposase HTH domain-containing protein</fullName>
    </recommendedName>
</protein>
<dbReference type="Gene3D" id="1.10.10.1450">
    <property type="match status" value="1"/>
</dbReference>
<dbReference type="GO" id="GO:0003676">
    <property type="term" value="F:nucleic acid binding"/>
    <property type="evidence" value="ECO:0007669"/>
    <property type="project" value="InterPro"/>
</dbReference>
<proteinExistence type="predicted"/>
<dbReference type="OrthoDB" id="9974365at2759"/>
<evidence type="ECO:0000313" key="1">
    <source>
        <dbReference type="EMBL" id="EZA47562.1"/>
    </source>
</evidence>
<accession>A0A026VUY2</accession>
<dbReference type="InterPro" id="IPR036397">
    <property type="entry name" value="RNaseH_sf"/>
</dbReference>
<gene>
    <name evidence="1" type="ORF">X777_15674</name>
</gene>
<dbReference type="AlphaFoldDB" id="A0A026VUY2"/>
<name>A0A026VUY2_OOCBI</name>
<dbReference type="PANTHER" id="PTHR46060:SF1">
    <property type="entry name" value="MARINER MOS1 TRANSPOSASE-LIKE PROTEIN"/>
    <property type="match status" value="1"/>
</dbReference>
<dbReference type="STRING" id="2015173.A0A026VUY2"/>